<evidence type="ECO:0000313" key="2">
    <source>
        <dbReference type="Proteomes" id="UP000267096"/>
    </source>
</evidence>
<gene>
    <name evidence="1" type="ORF">ASIM_LOCUS8608</name>
</gene>
<dbReference type="EMBL" id="UYRR01023868">
    <property type="protein sequence ID" value="VDK33146.1"/>
    <property type="molecule type" value="Genomic_DNA"/>
</dbReference>
<name>A0A0M3JMG9_ANISI</name>
<reference evidence="1 2" key="2">
    <citation type="submission" date="2018-11" db="EMBL/GenBank/DDBJ databases">
        <authorList>
            <consortium name="Pathogen Informatics"/>
        </authorList>
    </citation>
    <scope>NUCLEOTIDE SEQUENCE [LARGE SCALE GENOMIC DNA]</scope>
</reference>
<evidence type="ECO:0000313" key="1">
    <source>
        <dbReference type="EMBL" id="VDK33146.1"/>
    </source>
</evidence>
<keyword evidence="2" id="KW-1185">Reference proteome</keyword>
<sequence>MPRTDVTDEQFEKFLSEGNVSVTAETPNKLTFPMRSTKPNDLNHIRHCIAFNIVMCGILA</sequence>
<dbReference type="OrthoDB" id="10591558at2759"/>
<accession>A0A0M3JMG9</accession>
<reference evidence="3" key="1">
    <citation type="submission" date="2017-02" db="UniProtKB">
        <authorList>
            <consortium name="WormBaseParasite"/>
        </authorList>
    </citation>
    <scope>IDENTIFICATION</scope>
</reference>
<organism evidence="3">
    <name type="scientific">Anisakis simplex</name>
    <name type="common">Herring worm</name>
    <dbReference type="NCBI Taxonomy" id="6269"/>
    <lineage>
        <taxon>Eukaryota</taxon>
        <taxon>Metazoa</taxon>
        <taxon>Ecdysozoa</taxon>
        <taxon>Nematoda</taxon>
        <taxon>Chromadorea</taxon>
        <taxon>Rhabditida</taxon>
        <taxon>Spirurina</taxon>
        <taxon>Ascaridomorpha</taxon>
        <taxon>Ascaridoidea</taxon>
        <taxon>Anisakidae</taxon>
        <taxon>Anisakis</taxon>
        <taxon>Anisakis simplex complex</taxon>
    </lineage>
</organism>
<proteinExistence type="predicted"/>
<evidence type="ECO:0000313" key="3">
    <source>
        <dbReference type="WBParaSite" id="ASIM_0000885501-mRNA-1"/>
    </source>
</evidence>
<protein>
    <submittedName>
        <fullName evidence="3">MSP domain-containing protein</fullName>
    </submittedName>
</protein>
<dbReference type="WBParaSite" id="ASIM_0000885501-mRNA-1">
    <property type="protein sequence ID" value="ASIM_0000885501-mRNA-1"/>
    <property type="gene ID" value="ASIM_0000885501"/>
</dbReference>
<dbReference type="AlphaFoldDB" id="A0A0M3JMG9"/>
<dbReference type="Proteomes" id="UP000267096">
    <property type="component" value="Unassembled WGS sequence"/>
</dbReference>